<dbReference type="GO" id="GO:0009341">
    <property type="term" value="C:beta-galactosidase complex"/>
    <property type="evidence" value="ECO:0007669"/>
    <property type="project" value="TreeGrafter"/>
</dbReference>
<keyword evidence="3 9" id="KW-0378">Hydrolase</keyword>
<dbReference type="InterPro" id="IPR008979">
    <property type="entry name" value="Galactose-bd-like_sf"/>
</dbReference>
<evidence type="ECO:0000313" key="10">
    <source>
        <dbReference type="Proteomes" id="UP000290637"/>
    </source>
</evidence>
<keyword evidence="10" id="KW-1185">Reference proteome</keyword>
<dbReference type="PANTHER" id="PTHR46323">
    <property type="entry name" value="BETA-GALACTOSIDASE"/>
    <property type="match status" value="1"/>
</dbReference>
<dbReference type="EMBL" id="CP035913">
    <property type="protein sequence ID" value="QBE66801.1"/>
    <property type="molecule type" value="Genomic_DNA"/>
</dbReference>
<evidence type="ECO:0000256" key="2">
    <source>
        <dbReference type="ARBA" id="ARBA00012756"/>
    </source>
</evidence>
<dbReference type="OrthoDB" id="9758603at2"/>
<dbReference type="RefSeq" id="WP_130189908.1">
    <property type="nucleotide sequence ID" value="NZ_CP035913.1"/>
</dbReference>
<feature type="region of interest" description="Disordered" evidence="5">
    <location>
        <begin position="1083"/>
        <end position="1117"/>
    </location>
</feature>
<dbReference type="GO" id="GO:0004565">
    <property type="term" value="F:beta-galactosidase activity"/>
    <property type="evidence" value="ECO:0007669"/>
    <property type="project" value="UniProtKB-EC"/>
</dbReference>
<dbReference type="Proteomes" id="UP000290637">
    <property type="component" value="Chromosome"/>
</dbReference>
<evidence type="ECO:0000256" key="3">
    <source>
        <dbReference type="ARBA" id="ARBA00022801"/>
    </source>
</evidence>
<dbReference type="InterPro" id="IPR000421">
    <property type="entry name" value="FA58C"/>
</dbReference>
<dbReference type="SUPFAM" id="SSF49785">
    <property type="entry name" value="Galactose-binding domain-like"/>
    <property type="match status" value="2"/>
</dbReference>
<evidence type="ECO:0000256" key="4">
    <source>
        <dbReference type="ARBA" id="ARBA00023295"/>
    </source>
</evidence>
<dbReference type="InterPro" id="IPR006103">
    <property type="entry name" value="Glyco_hydro_2_cat"/>
</dbReference>
<proteinExistence type="predicted"/>
<sequence length="1117" mass="124313">MNHSALPFFRRAIARSPAALFTIALFAALPALAAADTRDLAGTWRFALDRHDEGIAARWQTRAMMDRFADRIVLPGILNAQGHGDEISTQTPWVLSLYDKDWHLREDYKAHTTPGNVKVPFLSQPPRHYLGAAWYQRDIDVPAAWRGKRVALHMERPRWGSTLWLDDREIGSNRSLVAEHVYDLGLLAPGRHRLTVRVDNRMLMNYRPDSHSVSDSLGMSWNGIVGKVALRATSPVWIDDVQVYPNVADRTARVRVKIGNAGGNAGSGTVRANGRRVAVAWTAHGGSVEFTVRYPRDAALWDEWNPALQALSLELDGPQARDRRLVKFGFVEIRAAGTQMLVNGRPTFMRGTHHGGDFPLTGYPPTDVAYWKKIFRINKQWGINHVRFHSFNPPEAAFQAADEVGIYLQPEPGMWNAVSPGTPMETMLYEETERMIRAYGNHPSFLLLSPSNEPKGNWKAAFDKWIAHYRAADPRRLYTNGTGHTEPSVPEVDKGTDYLAIQRIGPKPLRNKTGWFGRDYSASLEGIGVPVLSHENGQWVAYPDFSVIDRFTGYLRPGNYEIFRDSARARGVLDKNREFALASGRWQLACYKEEIEAILRTPGMSGYQLLDLHDYLGQGTALVGLLDTFWESKGYASAEAFRRFNGETVPLARVTRLVLTTADTLDVPVEIAHYGRDTLRGARPWWKIVDATGTTVAGGSFTATDLPVGHNAQLGRIALPLAGMKAPARYRLVVGLADTAIENDWNFWLYPQALRADAPADVLVTRTWPEAEARLAGGGKVLYLPRKADLDWTSPPMADVPVFWNRLMNPAWSRMLGLWIDKAHPALAGFPTEDHYDWQWAEVAATARGMNLSSLPRGLQPIVQPIDDWNRNYKLGLLFEARVGNGRLVVSTADLDSDLDQRVVARQLRKSVLDYMGSAAFAPRTALEPAAMRASLFDTRVMQKLGATATGWRDAGKAIDGDPNTYALETVRGDAPRPQPALTIAFPAAVPFDGLVLMPRQNHRDHEGDVREWLVQASDDGTTWRDVKRATLGSTFDPQTIRFEKLSTRWLKLTALSGFGADRASALADVAVSYTGPALPDEAAELQYQRSRSASSDIDEAGMDDRRPARPEAAGKR</sequence>
<organism evidence="9 10">
    <name type="scientific">Pseudoduganella lutea</name>
    <dbReference type="NCBI Taxonomy" id="321985"/>
    <lineage>
        <taxon>Bacteria</taxon>
        <taxon>Pseudomonadati</taxon>
        <taxon>Pseudomonadota</taxon>
        <taxon>Betaproteobacteria</taxon>
        <taxon>Burkholderiales</taxon>
        <taxon>Oxalobacteraceae</taxon>
        <taxon>Telluria group</taxon>
        <taxon>Pseudoduganella</taxon>
    </lineage>
</organism>
<comment type="catalytic activity">
    <reaction evidence="1">
        <text>Hydrolysis of terminal non-reducing beta-D-galactose residues in beta-D-galactosides.</text>
        <dbReference type="EC" id="3.2.1.23"/>
    </reaction>
</comment>
<evidence type="ECO:0000256" key="6">
    <source>
        <dbReference type="SAM" id="SignalP"/>
    </source>
</evidence>
<name>A0A4P6L579_9BURK</name>
<reference evidence="9 10" key="1">
    <citation type="submission" date="2019-02" db="EMBL/GenBank/DDBJ databases">
        <title>Draft Genome Sequences of Six Type Strains of the Genus Massilia.</title>
        <authorList>
            <person name="Miess H."/>
            <person name="Frediansyhah A."/>
            <person name="Gross H."/>
        </authorList>
    </citation>
    <scope>NUCLEOTIDE SEQUENCE [LARGE SCALE GENOMIC DNA]</scope>
    <source>
        <strain evidence="9 10">DSM 17473</strain>
    </source>
</reference>
<dbReference type="Pfam" id="PF00754">
    <property type="entry name" value="F5_F8_type_C"/>
    <property type="match status" value="1"/>
</dbReference>
<dbReference type="GO" id="GO:0005990">
    <property type="term" value="P:lactose catabolic process"/>
    <property type="evidence" value="ECO:0007669"/>
    <property type="project" value="TreeGrafter"/>
</dbReference>
<feature type="chain" id="PRO_5020994657" description="beta-galactosidase" evidence="6">
    <location>
        <begin position="34"/>
        <end position="1117"/>
    </location>
</feature>
<dbReference type="InterPro" id="IPR017853">
    <property type="entry name" value="GH"/>
</dbReference>
<dbReference type="Pfam" id="PF02836">
    <property type="entry name" value="Glyco_hydro_2_C"/>
    <property type="match status" value="1"/>
</dbReference>
<dbReference type="EC" id="3.2.1.23" evidence="2"/>
<dbReference type="InterPro" id="IPR050347">
    <property type="entry name" value="Bact_Beta-galactosidase"/>
</dbReference>
<dbReference type="SUPFAM" id="SSF51445">
    <property type="entry name" value="(Trans)glycosidases"/>
    <property type="match status" value="1"/>
</dbReference>
<keyword evidence="4" id="KW-0326">Glycosidase</keyword>
<dbReference type="Gene3D" id="3.20.20.80">
    <property type="entry name" value="Glycosidases"/>
    <property type="match status" value="1"/>
</dbReference>
<feature type="signal peptide" evidence="6">
    <location>
        <begin position="1"/>
        <end position="33"/>
    </location>
</feature>
<protein>
    <recommendedName>
        <fullName evidence="2">beta-galactosidase</fullName>
        <ecNumber evidence="2">3.2.1.23</ecNumber>
    </recommendedName>
</protein>
<evidence type="ECO:0000259" key="7">
    <source>
        <dbReference type="Pfam" id="PF00754"/>
    </source>
</evidence>
<accession>A0A4P6L579</accession>
<feature type="compositionally biased region" description="Basic and acidic residues" evidence="5">
    <location>
        <begin position="1103"/>
        <end position="1117"/>
    </location>
</feature>
<evidence type="ECO:0000313" key="9">
    <source>
        <dbReference type="EMBL" id="QBE66801.1"/>
    </source>
</evidence>
<evidence type="ECO:0000256" key="5">
    <source>
        <dbReference type="SAM" id="MobiDB-lite"/>
    </source>
</evidence>
<feature type="domain" description="F5/8 type C" evidence="7">
    <location>
        <begin position="950"/>
        <end position="1057"/>
    </location>
</feature>
<dbReference type="KEGG" id="plue:EWM63_30710"/>
<dbReference type="PANTHER" id="PTHR46323:SF2">
    <property type="entry name" value="BETA-GALACTOSIDASE"/>
    <property type="match status" value="1"/>
</dbReference>
<dbReference type="Gene3D" id="2.60.120.260">
    <property type="entry name" value="Galactose-binding domain-like"/>
    <property type="match status" value="2"/>
</dbReference>
<evidence type="ECO:0000259" key="8">
    <source>
        <dbReference type="Pfam" id="PF02836"/>
    </source>
</evidence>
<keyword evidence="6" id="KW-0732">Signal</keyword>
<feature type="domain" description="Glycoside hydrolase family 2 catalytic" evidence="8">
    <location>
        <begin position="337"/>
        <end position="479"/>
    </location>
</feature>
<gene>
    <name evidence="9" type="ORF">EWM63_30710</name>
</gene>
<evidence type="ECO:0000256" key="1">
    <source>
        <dbReference type="ARBA" id="ARBA00001412"/>
    </source>
</evidence>
<dbReference type="AlphaFoldDB" id="A0A4P6L579"/>